<keyword evidence="5" id="KW-1185">Reference proteome</keyword>
<protein>
    <recommendedName>
        <fullName evidence="3">DUF7703 domain-containing protein</fullName>
    </recommendedName>
</protein>
<evidence type="ECO:0000256" key="1">
    <source>
        <dbReference type="SAM" id="MobiDB-lite"/>
    </source>
</evidence>
<organism evidence="4 5">
    <name type="scientific">Blastomyces silverae</name>
    <dbReference type="NCBI Taxonomy" id="2060906"/>
    <lineage>
        <taxon>Eukaryota</taxon>
        <taxon>Fungi</taxon>
        <taxon>Dikarya</taxon>
        <taxon>Ascomycota</taxon>
        <taxon>Pezizomycotina</taxon>
        <taxon>Eurotiomycetes</taxon>
        <taxon>Eurotiomycetidae</taxon>
        <taxon>Onygenales</taxon>
        <taxon>Ajellomycetaceae</taxon>
        <taxon>Blastomyces</taxon>
    </lineage>
</organism>
<comment type="caution">
    <text evidence="4">The sequence shown here is derived from an EMBL/GenBank/DDBJ whole genome shotgun (WGS) entry which is preliminary data.</text>
</comment>
<feature type="region of interest" description="Disordered" evidence="1">
    <location>
        <begin position="291"/>
        <end position="370"/>
    </location>
</feature>
<feature type="transmembrane region" description="Helical" evidence="2">
    <location>
        <begin position="160"/>
        <end position="178"/>
    </location>
</feature>
<dbReference type="Proteomes" id="UP000053573">
    <property type="component" value="Unassembled WGS sequence"/>
</dbReference>
<sequence length="370" mass="40661">MANSAGENAMDPSPLPMVTQIVVASFLAVSLYNALELFVLIFVAFRTFKGLYFWSLLLSTSVGIVPYSIGLLLGYFAPSIGSGWPLFTLVSVGWWVTTTGQSLILYSRLHLVLRNTKILRLVLFMIVANAVILHLPGAIISICLMLRESFLDAYITIEKVQMTVFSVQELVISTLYIWETVKMLRLSPDRGNRRIMWQLISINVIVTVMDIGLLAAVYANLYLYEPSMRVMIYSIKLKLEFAVLGQLVHLASSRSCGLDFTIGSNGFPDFVDPTRITTDITHARRLNPIASKPLRSESDDAIDTPSILLAPPGGSLSGDDGHCETRSSWSRSTQTCPISPNTTSTLGNSSRSASREQKGEANNPEAECPG</sequence>
<feature type="transmembrane region" description="Helical" evidence="2">
    <location>
        <begin position="83"/>
        <end position="106"/>
    </location>
</feature>
<dbReference type="EMBL" id="LDEV01001580">
    <property type="protein sequence ID" value="KLJ11376.1"/>
    <property type="molecule type" value="Genomic_DNA"/>
</dbReference>
<feature type="transmembrane region" description="Helical" evidence="2">
    <location>
        <begin position="118"/>
        <end position="140"/>
    </location>
</feature>
<dbReference type="PANTHER" id="PTHR37013:SF3">
    <property type="entry name" value="INTEGRAL MEMBRANE PROTEIN (AFU_ORTHOLOGUE AFUA_1G05950)"/>
    <property type="match status" value="1"/>
</dbReference>
<dbReference type="PANTHER" id="PTHR37013">
    <property type="entry name" value="INTEGRAL MEMBRANE PROTEIN (AFU_ORTHOLOGUE AFUA_1G05950)-RELATED"/>
    <property type="match status" value="1"/>
</dbReference>
<evidence type="ECO:0000259" key="3">
    <source>
        <dbReference type="Pfam" id="PF24802"/>
    </source>
</evidence>
<evidence type="ECO:0000313" key="4">
    <source>
        <dbReference type="EMBL" id="KLJ11376.1"/>
    </source>
</evidence>
<feature type="compositionally biased region" description="Polar residues" evidence="1">
    <location>
        <begin position="326"/>
        <end position="352"/>
    </location>
</feature>
<dbReference type="Pfam" id="PF24802">
    <property type="entry name" value="DUF7703"/>
    <property type="match status" value="1"/>
</dbReference>
<proteinExistence type="predicted"/>
<dbReference type="OrthoDB" id="405906at2759"/>
<feature type="transmembrane region" description="Helical" evidence="2">
    <location>
        <begin position="52"/>
        <end position="77"/>
    </location>
</feature>
<evidence type="ECO:0000313" key="5">
    <source>
        <dbReference type="Proteomes" id="UP000053573"/>
    </source>
</evidence>
<evidence type="ECO:0000256" key="2">
    <source>
        <dbReference type="SAM" id="Phobius"/>
    </source>
</evidence>
<dbReference type="InterPro" id="IPR056120">
    <property type="entry name" value="DUF7703"/>
</dbReference>
<dbReference type="AlphaFoldDB" id="A0A0H1BQF5"/>
<name>A0A0H1BQF5_9EURO</name>
<feature type="domain" description="DUF7703" evidence="3">
    <location>
        <begin position="19"/>
        <end position="256"/>
    </location>
</feature>
<reference evidence="5" key="1">
    <citation type="journal article" date="2015" name="PLoS Genet.">
        <title>The dynamic genome and transcriptome of the human fungal pathogen Blastomyces and close relative Emmonsia.</title>
        <authorList>
            <person name="Munoz J.F."/>
            <person name="Gauthier G.M."/>
            <person name="Desjardins C.A."/>
            <person name="Gallo J.E."/>
            <person name="Holder J."/>
            <person name="Sullivan T.D."/>
            <person name="Marty A.J."/>
            <person name="Carmen J.C."/>
            <person name="Chen Z."/>
            <person name="Ding L."/>
            <person name="Gujja S."/>
            <person name="Magrini V."/>
            <person name="Misas E."/>
            <person name="Mitreva M."/>
            <person name="Priest M."/>
            <person name="Saif S."/>
            <person name="Whiston E.A."/>
            <person name="Young S."/>
            <person name="Zeng Q."/>
            <person name="Goldman W.E."/>
            <person name="Mardis E.R."/>
            <person name="Taylor J.W."/>
            <person name="McEwen J.G."/>
            <person name="Clay O.K."/>
            <person name="Klein B.S."/>
            <person name="Cuomo C.A."/>
        </authorList>
    </citation>
    <scope>NUCLEOTIDE SEQUENCE [LARGE SCALE GENOMIC DNA]</scope>
    <source>
        <strain evidence="5">UAMH 139</strain>
    </source>
</reference>
<accession>A0A0H1BQF5</accession>
<keyword evidence="2" id="KW-1133">Transmembrane helix</keyword>
<gene>
    <name evidence="4" type="ORF">EMPG_09680</name>
</gene>
<keyword evidence="2" id="KW-0472">Membrane</keyword>
<feature type="transmembrane region" description="Helical" evidence="2">
    <location>
        <begin position="20"/>
        <end position="45"/>
    </location>
</feature>
<keyword evidence="2" id="KW-0812">Transmembrane</keyword>
<feature type="transmembrane region" description="Helical" evidence="2">
    <location>
        <begin position="199"/>
        <end position="224"/>
    </location>
</feature>